<feature type="region of interest" description="Disordered" evidence="4">
    <location>
        <begin position="1"/>
        <end position="29"/>
    </location>
</feature>
<dbReference type="EC" id="3.2.2.4" evidence="2"/>
<evidence type="ECO:0000256" key="3">
    <source>
        <dbReference type="ARBA" id="ARBA00031983"/>
    </source>
</evidence>
<proteinExistence type="predicted"/>
<sequence>MTTDRSPLTAPNFPTAQEEAARARPVPNYDGPQSAYRLAFTDTDFLLRQELRPVRMQLELLKPELVQQAQGIHSTIVIFGSARIPAPDDAAARLAQAQADGDAAAIARARTAQGMSRFYAEAQRFARLVTERSRKLTTPIVVSTGGGPGIMEAGNRGAYEAGGKSVGLNIVLPHEQAPNPYITPELCFQFHYFALRKMHFLMRSVALVCFPGGFGTLDELFETLTLMQTGKCRKRPVLLFGREFWTRLLDFDWLVETGMISAGDLGLFRFVETAEEAWQVLAQDYGLDPGPDESGHFADDV</sequence>
<dbReference type="Proteomes" id="UP000484255">
    <property type="component" value="Unassembled WGS sequence"/>
</dbReference>
<reference evidence="5 6" key="1">
    <citation type="submission" date="2020-02" db="EMBL/GenBank/DDBJ databases">
        <title>Ideonella bacterium strain TBM-1.</title>
        <authorList>
            <person name="Chen W.-M."/>
        </authorList>
    </citation>
    <scope>NUCLEOTIDE SEQUENCE [LARGE SCALE GENOMIC DNA]</scope>
    <source>
        <strain evidence="5 6">TBM-1</strain>
    </source>
</reference>
<protein>
    <recommendedName>
        <fullName evidence="3">AMP nucleosidase</fullName>
        <ecNumber evidence="2">3.2.2.4</ecNumber>
    </recommendedName>
    <alternativeName>
        <fullName evidence="3">AMP nucleosidase</fullName>
    </alternativeName>
</protein>
<evidence type="ECO:0000256" key="2">
    <source>
        <dbReference type="ARBA" id="ARBA00011985"/>
    </source>
</evidence>
<dbReference type="SUPFAM" id="SSF102405">
    <property type="entry name" value="MCP/YpsA-like"/>
    <property type="match status" value="1"/>
</dbReference>
<comment type="catalytic activity">
    <reaction evidence="1">
        <text>AMP + H2O = D-ribose 5-phosphate + adenine</text>
        <dbReference type="Rhea" id="RHEA:20129"/>
        <dbReference type="ChEBI" id="CHEBI:15377"/>
        <dbReference type="ChEBI" id="CHEBI:16708"/>
        <dbReference type="ChEBI" id="CHEBI:78346"/>
        <dbReference type="ChEBI" id="CHEBI:456215"/>
        <dbReference type="EC" id="3.2.2.4"/>
    </reaction>
</comment>
<accession>A0A7C9TIY2</accession>
<dbReference type="PANTHER" id="PTHR43393">
    <property type="entry name" value="CYTOKININ RIBOSIDE 5'-MONOPHOSPHATE PHOSPHORIBOHYDROLASE"/>
    <property type="match status" value="1"/>
</dbReference>
<dbReference type="GO" id="GO:0008714">
    <property type="term" value="F:AMP nucleosidase activity"/>
    <property type="evidence" value="ECO:0007669"/>
    <property type="project" value="UniProtKB-EC"/>
</dbReference>
<evidence type="ECO:0000313" key="5">
    <source>
        <dbReference type="EMBL" id="NDY89827.1"/>
    </source>
</evidence>
<dbReference type="GO" id="GO:0009691">
    <property type="term" value="P:cytokinin biosynthetic process"/>
    <property type="evidence" value="ECO:0007669"/>
    <property type="project" value="InterPro"/>
</dbReference>
<organism evidence="5 6">
    <name type="scientific">Ideonella livida</name>
    <dbReference type="NCBI Taxonomy" id="2707176"/>
    <lineage>
        <taxon>Bacteria</taxon>
        <taxon>Pseudomonadati</taxon>
        <taxon>Pseudomonadota</taxon>
        <taxon>Betaproteobacteria</taxon>
        <taxon>Burkholderiales</taxon>
        <taxon>Sphaerotilaceae</taxon>
        <taxon>Ideonella</taxon>
    </lineage>
</organism>
<keyword evidence="6" id="KW-1185">Reference proteome</keyword>
<dbReference type="GO" id="GO:0005829">
    <property type="term" value="C:cytosol"/>
    <property type="evidence" value="ECO:0007669"/>
    <property type="project" value="TreeGrafter"/>
</dbReference>
<dbReference type="AlphaFoldDB" id="A0A7C9TIY2"/>
<dbReference type="Pfam" id="PF03641">
    <property type="entry name" value="Lysine_decarbox"/>
    <property type="match status" value="1"/>
</dbReference>
<name>A0A7C9TIY2_9BURK</name>
<gene>
    <name evidence="5" type="ORF">G3A44_01315</name>
</gene>
<dbReference type="InterPro" id="IPR005269">
    <property type="entry name" value="LOG"/>
</dbReference>
<dbReference type="InterPro" id="IPR052341">
    <property type="entry name" value="LOG_family_nucleotidases"/>
</dbReference>
<dbReference type="PANTHER" id="PTHR43393:SF3">
    <property type="entry name" value="LYSINE DECARBOXYLASE-LIKE PROTEIN"/>
    <property type="match status" value="1"/>
</dbReference>
<dbReference type="InterPro" id="IPR031100">
    <property type="entry name" value="LOG_fam"/>
</dbReference>
<comment type="caution">
    <text evidence="5">The sequence shown here is derived from an EMBL/GenBank/DDBJ whole genome shotgun (WGS) entry which is preliminary data.</text>
</comment>
<dbReference type="RefSeq" id="WP_163455676.1">
    <property type="nucleotide sequence ID" value="NZ_JAAGOH010000001.1"/>
</dbReference>
<evidence type="ECO:0000256" key="4">
    <source>
        <dbReference type="SAM" id="MobiDB-lite"/>
    </source>
</evidence>
<dbReference type="Gene3D" id="3.40.50.450">
    <property type="match status" value="1"/>
</dbReference>
<evidence type="ECO:0000256" key="1">
    <source>
        <dbReference type="ARBA" id="ARBA00000274"/>
    </source>
</evidence>
<dbReference type="EMBL" id="JAAGOH010000001">
    <property type="protein sequence ID" value="NDY89827.1"/>
    <property type="molecule type" value="Genomic_DNA"/>
</dbReference>
<dbReference type="NCBIfam" id="TIGR00730">
    <property type="entry name" value="Rossman fold protein, TIGR00730 family"/>
    <property type="match status" value="1"/>
</dbReference>
<evidence type="ECO:0000313" key="6">
    <source>
        <dbReference type="Proteomes" id="UP000484255"/>
    </source>
</evidence>